<evidence type="ECO:0000313" key="2">
    <source>
        <dbReference type="EMBL" id="AGF96287.1"/>
    </source>
</evidence>
<dbReference type="EMBL" id="CP004144">
    <property type="protein sequence ID" value="AGF96287.1"/>
    <property type="molecule type" value="Genomic_DNA"/>
</dbReference>
<name>M1P786_METMZ</name>
<dbReference type="HOGENOM" id="CLU_2968485_0_0_2"/>
<dbReference type="AlphaFoldDB" id="M1P786"/>
<keyword evidence="1" id="KW-1133">Transmembrane helix</keyword>
<dbReference type="BioCyc" id="MMAZ1236903:G139K-841-MONOMER"/>
<protein>
    <submittedName>
        <fullName evidence="2">Uncharacterized protein</fullName>
    </submittedName>
</protein>
<organism evidence="2 3">
    <name type="scientific">Methanosarcina mazei Tuc01</name>
    <dbReference type="NCBI Taxonomy" id="1236903"/>
    <lineage>
        <taxon>Archaea</taxon>
        <taxon>Methanobacteriati</taxon>
        <taxon>Methanobacteriota</taxon>
        <taxon>Stenosarchaea group</taxon>
        <taxon>Methanomicrobia</taxon>
        <taxon>Methanosarcinales</taxon>
        <taxon>Methanosarcinaceae</taxon>
        <taxon>Methanosarcina</taxon>
    </lineage>
</organism>
<gene>
    <name evidence="2" type="ORF">MmTuc01_0885</name>
</gene>
<dbReference type="KEGG" id="mmaz:MmTuc01_0885"/>
<proteinExistence type="predicted"/>
<evidence type="ECO:0000313" key="3">
    <source>
        <dbReference type="Proteomes" id="UP000011718"/>
    </source>
</evidence>
<evidence type="ECO:0000256" key="1">
    <source>
        <dbReference type="SAM" id="Phobius"/>
    </source>
</evidence>
<dbReference type="Proteomes" id="UP000011718">
    <property type="component" value="Chromosome"/>
</dbReference>
<reference evidence="2 3" key="1">
    <citation type="journal article" date="2013" name="Genome Announc.">
        <title>Complete Genome of a Methanosarcina mazei Strain Isolated from Sediment Samples from an Amazonian Flooded Area.</title>
        <authorList>
            <person name="Assis das Gracas D."/>
            <person name="Thiago Juca Ramos R."/>
            <person name="Vieira Araujo A.C."/>
            <person name="Zahlouth R."/>
            <person name="Ribeiro Carneiro A."/>
            <person name="Souza Lopes T."/>
            <person name="Azevedo Barauna R."/>
            <person name="Azevedo V."/>
            <person name="Cruz Schneider M.P."/>
            <person name="Pellizari V.H."/>
            <person name="Silva A."/>
        </authorList>
    </citation>
    <scope>NUCLEOTIDE SEQUENCE [LARGE SCALE GENOMIC DNA]</scope>
    <source>
        <strain evidence="2 3">Tuc01</strain>
    </source>
</reference>
<feature type="transmembrane region" description="Helical" evidence="1">
    <location>
        <begin position="20"/>
        <end position="39"/>
    </location>
</feature>
<sequence>MRLRNVLSQYAAFSADLPFIFHGCSLWVIVFLTELTGTGPEKRRKENRRLLFRTPGQV</sequence>
<keyword evidence="1" id="KW-0812">Transmembrane</keyword>
<accession>M1P786</accession>
<keyword evidence="1" id="KW-0472">Membrane</keyword>